<reference evidence="1 2" key="1">
    <citation type="submission" date="2021-03" db="EMBL/GenBank/DDBJ databases">
        <title>novel species isolated from a fishpond in China.</title>
        <authorList>
            <person name="Lu H."/>
            <person name="Cai Z."/>
        </authorList>
    </citation>
    <scope>NUCLEOTIDE SEQUENCE [LARGE SCALE GENOMIC DNA]</scope>
    <source>
        <strain evidence="1 2">YJ13C</strain>
    </source>
</reference>
<dbReference type="RefSeq" id="WP_206588299.1">
    <property type="nucleotide sequence ID" value="NZ_JAFKCU010000006.1"/>
</dbReference>
<accession>A0ABS3CKS3</accession>
<dbReference type="Proteomes" id="UP000664480">
    <property type="component" value="Unassembled WGS sequence"/>
</dbReference>
<organism evidence="1 2">
    <name type="scientific">Algoriphagus pacificus</name>
    <dbReference type="NCBI Taxonomy" id="2811234"/>
    <lineage>
        <taxon>Bacteria</taxon>
        <taxon>Pseudomonadati</taxon>
        <taxon>Bacteroidota</taxon>
        <taxon>Cytophagia</taxon>
        <taxon>Cytophagales</taxon>
        <taxon>Cyclobacteriaceae</taxon>
        <taxon>Algoriphagus</taxon>
    </lineage>
</organism>
<keyword evidence="2" id="KW-1185">Reference proteome</keyword>
<sequence length="104" mass="12369">MMQYVDFLGVRVPKFLWRRYEASWEDLRDWCLEIGVDVSNHFVADETQPNWLTLYTGEKYSSGRGSSYRMLVGMYVVKLPGSWPFLMCYTRNEVLKIFRKSLIP</sequence>
<evidence type="ECO:0000313" key="2">
    <source>
        <dbReference type="Proteomes" id="UP000664480"/>
    </source>
</evidence>
<dbReference type="EMBL" id="JAFKCU010000006">
    <property type="protein sequence ID" value="MBN7817637.1"/>
    <property type="molecule type" value="Genomic_DNA"/>
</dbReference>
<evidence type="ECO:0000313" key="1">
    <source>
        <dbReference type="EMBL" id="MBN7817637.1"/>
    </source>
</evidence>
<protein>
    <submittedName>
        <fullName evidence="1">Uncharacterized protein</fullName>
    </submittedName>
</protein>
<proteinExistence type="predicted"/>
<name>A0ABS3CKS3_9BACT</name>
<comment type="caution">
    <text evidence="1">The sequence shown here is derived from an EMBL/GenBank/DDBJ whole genome shotgun (WGS) entry which is preliminary data.</text>
</comment>
<gene>
    <name evidence="1" type="ORF">J0A69_19500</name>
</gene>